<dbReference type="EMBL" id="BAAAKW010000005">
    <property type="protein sequence ID" value="GAA1206254.1"/>
    <property type="molecule type" value="Genomic_DNA"/>
</dbReference>
<evidence type="ECO:0000259" key="3">
    <source>
        <dbReference type="PROSITE" id="PS51186"/>
    </source>
</evidence>
<accession>A0ABN1VFG5</accession>
<keyword evidence="2" id="KW-0012">Acyltransferase</keyword>
<dbReference type="Proteomes" id="UP001500943">
    <property type="component" value="Unassembled WGS sequence"/>
</dbReference>
<evidence type="ECO:0000256" key="2">
    <source>
        <dbReference type="ARBA" id="ARBA00023315"/>
    </source>
</evidence>
<dbReference type="PROSITE" id="PS51186">
    <property type="entry name" value="GNAT"/>
    <property type="match status" value="1"/>
</dbReference>
<dbReference type="Gene3D" id="3.40.630.30">
    <property type="match status" value="1"/>
</dbReference>
<dbReference type="PANTHER" id="PTHR43877">
    <property type="entry name" value="AMINOALKYLPHOSPHONATE N-ACETYLTRANSFERASE-RELATED-RELATED"/>
    <property type="match status" value="1"/>
</dbReference>
<gene>
    <name evidence="4" type="ORF">GCM10009655_01570</name>
</gene>
<dbReference type="InterPro" id="IPR016181">
    <property type="entry name" value="Acyl_CoA_acyltransferase"/>
</dbReference>
<sequence length="175" mass="19875">MPSFSTRAARLEDAQELAVVHTQSWKETYTGLFPEQAWSDEARLRRLAMWNELLTDSNVTTVVAEVESRIIGFAHAEHNRDEPALPTEELKMIYVLAEAHGTGAGQALIDSALGRAAASVWVLEQNPRARSFYSRNRFMYDGTVREMDFDPNIRELHLVRTKLTTAAKHSMRTRT</sequence>
<evidence type="ECO:0000313" key="5">
    <source>
        <dbReference type="Proteomes" id="UP001500943"/>
    </source>
</evidence>
<dbReference type="SUPFAM" id="SSF55729">
    <property type="entry name" value="Acyl-CoA N-acyltransferases (Nat)"/>
    <property type="match status" value="1"/>
</dbReference>
<keyword evidence="1" id="KW-0808">Transferase</keyword>
<organism evidence="4 5">
    <name type="scientific">Rhodoglobus aureus</name>
    <dbReference type="NCBI Taxonomy" id="191497"/>
    <lineage>
        <taxon>Bacteria</taxon>
        <taxon>Bacillati</taxon>
        <taxon>Actinomycetota</taxon>
        <taxon>Actinomycetes</taxon>
        <taxon>Micrococcales</taxon>
        <taxon>Microbacteriaceae</taxon>
        <taxon>Rhodoglobus</taxon>
    </lineage>
</organism>
<comment type="caution">
    <text evidence="4">The sequence shown here is derived from an EMBL/GenBank/DDBJ whole genome shotgun (WGS) entry which is preliminary data.</text>
</comment>
<dbReference type="InterPro" id="IPR050832">
    <property type="entry name" value="Bact_Acetyltransf"/>
</dbReference>
<dbReference type="Pfam" id="PF00583">
    <property type="entry name" value="Acetyltransf_1"/>
    <property type="match status" value="1"/>
</dbReference>
<dbReference type="CDD" id="cd04301">
    <property type="entry name" value="NAT_SF"/>
    <property type="match status" value="1"/>
</dbReference>
<proteinExistence type="predicted"/>
<evidence type="ECO:0000256" key="1">
    <source>
        <dbReference type="ARBA" id="ARBA00022679"/>
    </source>
</evidence>
<evidence type="ECO:0000313" key="4">
    <source>
        <dbReference type="EMBL" id="GAA1206254.1"/>
    </source>
</evidence>
<dbReference type="RefSeq" id="WP_343922306.1">
    <property type="nucleotide sequence ID" value="NZ_BAAAKW010000005.1"/>
</dbReference>
<protein>
    <submittedName>
        <fullName evidence="4">GNAT family N-acetyltransferase</fullName>
    </submittedName>
</protein>
<dbReference type="InterPro" id="IPR000182">
    <property type="entry name" value="GNAT_dom"/>
</dbReference>
<reference evidence="4 5" key="1">
    <citation type="journal article" date="2019" name="Int. J. Syst. Evol. Microbiol.">
        <title>The Global Catalogue of Microorganisms (GCM) 10K type strain sequencing project: providing services to taxonomists for standard genome sequencing and annotation.</title>
        <authorList>
            <consortium name="The Broad Institute Genomics Platform"/>
            <consortium name="The Broad Institute Genome Sequencing Center for Infectious Disease"/>
            <person name="Wu L."/>
            <person name="Ma J."/>
        </authorList>
    </citation>
    <scope>NUCLEOTIDE SEQUENCE [LARGE SCALE GENOMIC DNA]</scope>
    <source>
        <strain evidence="4 5">JCM 12762</strain>
    </source>
</reference>
<keyword evidence="5" id="KW-1185">Reference proteome</keyword>
<name>A0ABN1VFG5_9MICO</name>
<feature type="domain" description="N-acetyltransferase" evidence="3">
    <location>
        <begin position="4"/>
        <end position="160"/>
    </location>
</feature>